<evidence type="ECO:0000313" key="2">
    <source>
        <dbReference type="EMBL" id="KUG59994.1"/>
    </source>
</evidence>
<keyword evidence="1" id="KW-0472">Membrane</keyword>
<reference evidence="2 3" key="1">
    <citation type="submission" date="2015-12" db="EMBL/GenBank/DDBJ databases">
        <title>Serinicoccus chungangenesis strain CD08_5 genome sequencing and assembly.</title>
        <authorList>
            <person name="Chander A.M."/>
            <person name="Kaur G."/>
            <person name="Nair G.R."/>
            <person name="Dhawan D.K."/>
            <person name="Kochhar R.K."/>
            <person name="Mayilraj S."/>
            <person name="Bhadada S.K."/>
        </authorList>
    </citation>
    <scope>NUCLEOTIDE SEQUENCE [LARGE SCALE GENOMIC DNA]</scope>
    <source>
        <strain evidence="2 3">CD08_5</strain>
    </source>
</reference>
<dbReference type="STRING" id="767452.AVL62_15745"/>
<feature type="transmembrane region" description="Helical" evidence="1">
    <location>
        <begin position="121"/>
        <end position="142"/>
    </location>
</feature>
<protein>
    <submittedName>
        <fullName evidence="2">Uncharacterized protein</fullName>
    </submittedName>
</protein>
<dbReference type="OrthoDB" id="9910486at2"/>
<dbReference type="AlphaFoldDB" id="A0A0W8IJB2"/>
<proteinExistence type="predicted"/>
<feature type="transmembrane region" description="Helical" evidence="1">
    <location>
        <begin position="149"/>
        <end position="173"/>
    </location>
</feature>
<keyword evidence="1" id="KW-1133">Transmembrane helix</keyword>
<comment type="caution">
    <text evidence="2">The sequence shown here is derived from an EMBL/GenBank/DDBJ whole genome shotgun (WGS) entry which is preliminary data.</text>
</comment>
<dbReference type="Proteomes" id="UP000054837">
    <property type="component" value="Unassembled WGS sequence"/>
</dbReference>
<name>A0A0W8IJB2_9MICO</name>
<gene>
    <name evidence="2" type="ORF">AVL62_15745</name>
</gene>
<keyword evidence="1" id="KW-0812">Transmembrane</keyword>
<evidence type="ECO:0000313" key="3">
    <source>
        <dbReference type="Proteomes" id="UP000054837"/>
    </source>
</evidence>
<evidence type="ECO:0000256" key="1">
    <source>
        <dbReference type="SAM" id="Phobius"/>
    </source>
</evidence>
<sequence>MPTSVLASVGRALALSLLAAVAFLGGVTATQLWPVHTQTDYFAADLSLTPALDSTARLPMVVGDVVLTFDGPLPAPGLRARPSVRQEVTELLPGRRVDTARLQPGREELREAIDGGVRQVAWTYALGALLSSLLVLLTYAVARPHHMATVAAAAATATMVALVGPGAAAYLAYRSDNVTAFRTTSLLSLVQTNAGVLADLAGRADQGARST</sequence>
<keyword evidence="3" id="KW-1185">Reference proteome</keyword>
<dbReference type="RefSeq" id="WP_058889669.1">
    <property type="nucleotide sequence ID" value="NZ_LQBL01000001.1"/>
</dbReference>
<organism evidence="2 3">
    <name type="scientific">Serinicoccus chungangensis</name>
    <dbReference type="NCBI Taxonomy" id="767452"/>
    <lineage>
        <taxon>Bacteria</taxon>
        <taxon>Bacillati</taxon>
        <taxon>Actinomycetota</taxon>
        <taxon>Actinomycetes</taxon>
        <taxon>Micrococcales</taxon>
        <taxon>Ornithinimicrobiaceae</taxon>
        <taxon>Serinicoccus</taxon>
    </lineage>
</organism>
<dbReference type="EMBL" id="LQBL01000001">
    <property type="protein sequence ID" value="KUG59994.1"/>
    <property type="molecule type" value="Genomic_DNA"/>
</dbReference>
<accession>A0A0W8IJB2</accession>